<name>A0A0P1FAP7_THAGE</name>
<keyword evidence="2" id="KW-1185">Reference proteome</keyword>
<sequence length="83" mass="9045">MTEFTQGTTADVSLSSAIAQIILTFWMATTPISAIVTRIRFWVGPVTIAQERAHTVLTVSSTYMVTRLDTLASNIAADDFCFA</sequence>
<reference evidence="1 2" key="1">
    <citation type="submission" date="2015-09" db="EMBL/GenBank/DDBJ databases">
        <authorList>
            <consortium name="Swine Surveillance"/>
        </authorList>
    </citation>
    <scope>NUCLEOTIDE SEQUENCE [LARGE SCALE GENOMIC DNA]</scope>
    <source>
        <strain evidence="1 2">CECT 4357</strain>
    </source>
</reference>
<dbReference type="EMBL" id="CYSA01000016">
    <property type="protein sequence ID" value="CUH65151.1"/>
    <property type="molecule type" value="Genomic_DNA"/>
</dbReference>
<dbReference type="RefSeq" id="WP_139193698.1">
    <property type="nucleotide sequence ID" value="NZ_CP051181.1"/>
</dbReference>
<accession>A0A0P1FAP7</accession>
<proteinExistence type="predicted"/>
<evidence type="ECO:0000313" key="2">
    <source>
        <dbReference type="Proteomes" id="UP000051587"/>
    </source>
</evidence>
<protein>
    <submittedName>
        <fullName evidence="1">Uncharacterized protein</fullName>
    </submittedName>
</protein>
<evidence type="ECO:0000313" key="1">
    <source>
        <dbReference type="EMBL" id="CUH65151.1"/>
    </source>
</evidence>
<gene>
    <name evidence="1" type="ORF">TG4357_01685</name>
</gene>
<dbReference type="AlphaFoldDB" id="A0A0P1FAP7"/>
<dbReference type="Proteomes" id="UP000051587">
    <property type="component" value="Unassembled WGS sequence"/>
</dbReference>
<organism evidence="1 2">
    <name type="scientific">Thalassovita gelatinovora</name>
    <name type="common">Thalassobius gelatinovorus</name>
    <dbReference type="NCBI Taxonomy" id="53501"/>
    <lineage>
        <taxon>Bacteria</taxon>
        <taxon>Pseudomonadati</taxon>
        <taxon>Pseudomonadota</taxon>
        <taxon>Alphaproteobacteria</taxon>
        <taxon>Rhodobacterales</taxon>
        <taxon>Roseobacteraceae</taxon>
        <taxon>Thalassovita</taxon>
    </lineage>
</organism>